<feature type="signal peptide" evidence="8">
    <location>
        <begin position="1"/>
        <end position="27"/>
    </location>
</feature>
<keyword evidence="5 7" id="KW-0573">Peptidoglycan synthesis</keyword>
<evidence type="ECO:0000256" key="1">
    <source>
        <dbReference type="ARBA" id="ARBA00004752"/>
    </source>
</evidence>
<evidence type="ECO:0000256" key="3">
    <source>
        <dbReference type="ARBA" id="ARBA00022679"/>
    </source>
</evidence>
<dbReference type="GO" id="GO:0005576">
    <property type="term" value="C:extracellular region"/>
    <property type="evidence" value="ECO:0007669"/>
    <property type="project" value="TreeGrafter"/>
</dbReference>
<dbReference type="GO" id="GO:0018104">
    <property type="term" value="P:peptidoglycan-protein cross-linking"/>
    <property type="evidence" value="ECO:0007669"/>
    <property type="project" value="TreeGrafter"/>
</dbReference>
<dbReference type="Pfam" id="PF03734">
    <property type="entry name" value="YkuD"/>
    <property type="match status" value="1"/>
</dbReference>
<comment type="caution">
    <text evidence="10">The sequence shown here is derived from an EMBL/GenBank/DDBJ whole genome shotgun (WGS) entry which is preliminary data.</text>
</comment>
<keyword evidence="8" id="KW-0732">Signal</keyword>
<dbReference type="AlphaFoldDB" id="A0A5C5U9E4"/>
<keyword evidence="6 7" id="KW-0961">Cell wall biogenesis/degradation</keyword>
<dbReference type="InterPro" id="IPR038063">
    <property type="entry name" value="Transpep_catalytic_dom"/>
</dbReference>
<sequence length="323" mass="33516">MPMMRSATAFPLSFLALSLFLAGPLSAGETDAPGPESVNAATGEGSNALLRAQVLLERARYSPGEIDGRGGANTARAVAGFQRAKGIEPTGTLDEATWRALSDGAAPALVTHTLTDEDVAGPFHEIPDDTAEKAKLPALGYASVEEAIGEQFHAAPALIARLNPGKTLAAGTTIVVPNVAGLPALAAAATVVVDKSDSVLRLLDDAGEVYAQFPASTGSGHDPLPIGEWKITGVATDPTFHYNPELFWDADGSEAKATLQPGPNNPVGTVWIDLSKEHYGIHGTPEPAEIGKTESYGCIRLTNWSARAVARAVKPGTPALLQE</sequence>
<evidence type="ECO:0000259" key="9">
    <source>
        <dbReference type="PROSITE" id="PS52029"/>
    </source>
</evidence>
<dbReference type="UniPathway" id="UPA00219"/>
<dbReference type="PANTHER" id="PTHR30582:SF30">
    <property type="entry name" value="BLR4375 PROTEIN"/>
    <property type="match status" value="1"/>
</dbReference>
<gene>
    <name evidence="10" type="ORF">FQY83_05825</name>
</gene>
<organism evidence="10 11">
    <name type="scientific">Luteimonas marina</name>
    <dbReference type="NCBI Taxonomy" id="488485"/>
    <lineage>
        <taxon>Bacteria</taxon>
        <taxon>Pseudomonadati</taxon>
        <taxon>Pseudomonadota</taxon>
        <taxon>Gammaproteobacteria</taxon>
        <taxon>Lysobacterales</taxon>
        <taxon>Lysobacteraceae</taxon>
        <taxon>Luteimonas</taxon>
    </lineage>
</organism>
<evidence type="ECO:0000256" key="8">
    <source>
        <dbReference type="SAM" id="SignalP"/>
    </source>
</evidence>
<protein>
    <submittedName>
        <fullName evidence="10">Murein L,D-transpeptidase</fullName>
    </submittedName>
</protein>
<dbReference type="OrthoDB" id="9787225at2"/>
<dbReference type="InterPro" id="IPR050979">
    <property type="entry name" value="LD-transpeptidase"/>
</dbReference>
<keyword evidence="3" id="KW-0808">Transferase</keyword>
<dbReference type="Pfam" id="PF01471">
    <property type="entry name" value="PG_binding_1"/>
    <property type="match status" value="1"/>
</dbReference>
<evidence type="ECO:0000256" key="5">
    <source>
        <dbReference type="ARBA" id="ARBA00022984"/>
    </source>
</evidence>
<evidence type="ECO:0000256" key="2">
    <source>
        <dbReference type="ARBA" id="ARBA00005992"/>
    </source>
</evidence>
<feature type="chain" id="PRO_5022923034" evidence="8">
    <location>
        <begin position="28"/>
        <end position="323"/>
    </location>
</feature>
<dbReference type="PROSITE" id="PS52029">
    <property type="entry name" value="LD_TPASE"/>
    <property type="match status" value="1"/>
</dbReference>
<dbReference type="InterPro" id="IPR036365">
    <property type="entry name" value="PGBD-like_sf"/>
</dbReference>
<feature type="active site" description="Proton donor/acceptor" evidence="7">
    <location>
        <position position="282"/>
    </location>
</feature>
<evidence type="ECO:0000313" key="11">
    <source>
        <dbReference type="Proteomes" id="UP000319980"/>
    </source>
</evidence>
<dbReference type="Gene3D" id="2.40.440.10">
    <property type="entry name" value="L,D-transpeptidase catalytic domain-like"/>
    <property type="match status" value="1"/>
</dbReference>
<reference evidence="10 11" key="1">
    <citation type="journal article" date="2008" name="Int. J. Syst. Evol. Microbiol.">
        <title>Luteimonas marina sp. nov., isolated from seawater.</title>
        <authorList>
            <person name="Baik K.S."/>
            <person name="Park S.C."/>
            <person name="Kim M.S."/>
            <person name="Kim E.M."/>
            <person name="Park C."/>
            <person name="Chun J."/>
            <person name="Seong C.N."/>
        </authorList>
    </citation>
    <scope>NUCLEOTIDE SEQUENCE [LARGE SCALE GENOMIC DNA]</scope>
    <source>
        <strain evidence="10 11">FR1330</strain>
    </source>
</reference>
<dbReference type="GO" id="GO:0008360">
    <property type="term" value="P:regulation of cell shape"/>
    <property type="evidence" value="ECO:0007669"/>
    <property type="project" value="UniProtKB-UniRule"/>
</dbReference>
<evidence type="ECO:0000256" key="4">
    <source>
        <dbReference type="ARBA" id="ARBA00022960"/>
    </source>
</evidence>
<evidence type="ECO:0000256" key="6">
    <source>
        <dbReference type="ARBA" id="ARBA00023316"/>
    </source>
</evidence>
<proteinExistence type="inferred from homology"/>
<dbReference type="InterPro" id="IPR005490">
    <property type="entry name" value="LD_TPept_cat_dom"/>
</dbReference>
<evidence type="ECO:0000313" key="10">
    <source>
        <dbReference type="EMBL" id="TWT22536.1"/>
    </source>
</evidence>
<dbReference type="GO" id="GO:0071555">
    <property type="term" value="P:cell wall organization"/>
    <property type="evidence" value="ECO:0007669"/>
    <property type="project" value="UniProtKB-UniRule"/>
</dbReference>
<dbReference type="SUPFAM" id="SSF141523">
    <property type="entry name" value="L,D-transpeptidase catalytic domain-like"/>
    <property type="match status" value="1"/>
</dbReference>
<evidence type="ECO:0000256" key="7">
    <source>
        <dbReference type="PROSITE-ProRule" id="PRU01373"/>
    </source>
</evidence>
<dbReference type="RefSeq" id="WP_146386354.1">
    <property type="nucleotide sequence ID" value="NZ_VOHK01000002.1"/>
</dbReference>
<feature type="active site" description="Nucleophile" evidence="7">
    <location>
        <position position="298"/>
    </location>
</feature>
<dbReference type="GO" id="GO:0071972">
    <property type="term" value="F:peptidoglycan L,D-transpeptidase activity"/>
    <property type="evidence" value="ECO:0007669"/>
    <property type="project" value="TreeGrafter"/>
</dbReference>
<dbReference type="PANTHER" id="PTHR30582">
    <property type="entry name" value="L,D-TRANSPEPTIDASE"/>
    <property type="match status" value="1"/>
</dbReference>
<dbReference type="InterPro" id="IPR036366">
    <property type="entry name" value="PGBDSf"/>
</dbReference>
<dbReference type="SUPFAM" id="SSF47090">
    <property type="entry name" value="PGBD-like"/>
    <property type="match status" value="1"/>
</dbReference>
<feature type="domain" description="L,D-TPase catalytic" evidence="9">
    <location>
        <begin position="189"/>
        <end position="322"/>
    </location>
</feature>
<keyword evidence="4 7" id="KW-0133">Cell shape</keyword>
<dbReference type="Gene3D" id="1.10.101.10">
    <property type="entry name" value="PGBD-like superfamily/PGBD"/>
    <property type="match status" value="1"/>
</dbReference>
<dbReference type="GO" id="GO:0016740">
    <property type="term" value="F:transferase activity"/>
    <property type="evidence" value="ECO:0007669"/>
    <property type="project" value="UniProtKB-KW"/>
</dbReference>
<keyword evidence="11" id="KW-1185">Reference proteome</keyword>
<dbReference type="EMBL" id="VOHK01000002">
    <property type="protein sequence ID" value="TWT22536.1"/>
    <property type="molecule type" value="Genomic_DNA"/>
</dbReference>
<comment type="pathway">
    <text evidence="1 7">Cell wall biogenesis; peptidoglycan biosynthesis.</text>
</comment>
<name>A0A5C5U9E4_9GAMM</name>
<dbReference type="CDD" id="cd16913">
    <property type="entry name" value="YkuD_like"/>
    <property type="match status" value="1"/>
</dbReference>
<accession>A0A5C5U9E4</accession>
<dbReference type="InterPro" id="IPR002477">
    <property type="entry name" value="Peptidoglycan-bd-like"/>
</dbReference>
<comment type="similarity">
    <text evidence="2">Belongs to the YkuD family.</text>
</comment>
<dbReference type="Proteomes" id="UP000319980">
    <property type="component" value="Unassembled WGS sequence"/>
</dbReference>